<keyword evidence="3 6" id="KW-0812">Transmembrane</keyword>
<name>A0A6J7ICL6_9ZZZZ</name>
<feature type="transmembrane region" description="Helical" evidence="6">
    <location>
        <begin position="224"/>
        <end position="246"/>
    </location>
</feature>
<dbReference type="Gene3D" id="1.20.1740.10">
    <property type="entry name" value="Amino acid/polyamine transporter I"/>
    <property type="match status" value="1"/>
</dbReference>
<evidence type="ECO:0000256" key="1">
    <source>
        <dbReference type="ARBA" id="ARBA00004141"/>
    </source>
</evidence>
<feature type="transmembrane region" description="Helical" evidence="6">
    <location>
        <begin position="117"/>
        <end position="142"/>
    </location>
</feature>
<dbReference type="PANTHER" id="PTHR45649:SF26">
    <property type="entry name" value="OS04G0435100 PROTEIN"/>
    <property type="match status" value="1"/>
</dbReference>
<keyword evidence="4 6" id="KW-1133">Transmembrane helix</keyword>
<dbReference type="InterPro" id="IPR002293">
    <property type="entry name" value="AA/rel_permease1"/>
</dbReference>
<dbReference type="EMBL" id="CAFBMK010000147">
    <property type="protein sequence ID" value="CAB4928545.1"/>
    <property type="molecule type" value="Genomic_DNA"/>
</dbReference>
<feature type="transmembrane region" description="Helical" evidence="6">
    <location>
        <begin position="39"/>
        <end position="58"/>
    </location>
</feature>
<evidence type="ECO:0000256" key="3">
    <source>
        <dbReference type="ARBA" id="ARBA00022692"/>
    </source>
</evidence>
<dbReference type="Pfam" id="PF13520">
    <property type="entry name" value="AA_permease_2"/>
    <property type="match status" value="1"/>
</dbReference>
<dbReference type="PANTHER" id="PTHR45649">
    <property type="entry name" value="AMINO-ACID PERMEASE BAT1"/>
    <property type="match status" value="1"/>
</dbReference>
<sequence>MSTAHEPAGAPEMDADERRLREMGYEPTLERSMGAFSNFAISFSIVSILTGGLASYGVGLGNGGPITMAYGWPLVSVMVLFVGMAMAELASAYPTAGGLYWWASKLGKPAHGWFTGWFNLVGQIAVTASIDYGAAIFVTSVLETIGAGLGTSRTTIFIVFTIILLFHAGLNIIGPQIAARINMVSAWWHVAGVAVFVIVLAAFAKDHQSISFVFTKTLDNSGVGFGGVAFSFLLGLLHAQYTFTGYDASAHMSEETKNASTAVAKGIINTILVSAVFGYVLILAVTFAIPNLDDALNPDLNSGYPVIYILQESLSGGLAGLLLIIAAVAQLFCGYASVTAASRMAYAFSRDKAVPGSRFWSKLTARRVPAAAVGLIVVFAWILLIPSMLVAEDDAPVAYFAATSIAVIGLYISYAIPIWLRLKHGASFQTGDWSLGRWYRVVGIVALLWTAFICVLFIIPTSDAGLPWQDDFTWSSVNFAPITVAVVLGAVGIWWLVSARKWFTGPLHTVSEIEEELDA</sequence>
<protein>
    <submittedName>
        <fullName evidence="7">Unannotated protein</fullName>
    </submittedName>
</protein>
<dbReference type="GO" id="GO:0016020">
    <property type="term" value="C:membrane"/>
    <property type="evidence" value="ECO:0007669"/>
    <property type="project" value="UniProtKB-SubCell"/>
</dbReference>
<evidence type="ECO:0000256" key="6">
    <source>
        <dbReference type="SAM" id="Phobius"/>
    </source>
</evidence>
<dbReference type="AlphaFoldDB" id="A0A6J7ICL6"/>
<dbReference type="GO" id="GO:0022857">
    <property type="term" value="F:transmembrane transporter activity"/>
    <property type="evidence" value="ECO:0007669"/>
    <property type="project" value="InterPro"/>
</dbReference>
<evidence type="ECO:0000256" key="2">
    <source>
        <dbReference type="ARBA" id="ARBA00022448"/>
    </source>
</evidence>
<evidence type="ECO:0000256" key="4">
    <source>
        <dbReference type="ARBA" id="ARBA00022989"/>
    </source>
</evidence>
<dbReference type="GO" id="GO:0006865">
    <property type="term" value="P:amino acid transport"/>
    <property type="evidence" value="ECO:0007669"/>
    <property type="project" value="InterPro"/>
</dbReference>
<dbReference type="PIRSF" id="PIRSF006060">
    <property type="entry name" value="AA_transporter"/>
    <property type="match status" value="1"/>
</dbReference>
<dbReference type="InterPro" id="IPR004840">
    <property type="entry name" value="Amino_acid_permease_CS"/>
</dbReference>
<keyword evidence="5 6" id="KW-0472">Membrane</keyword>
<feature type="transmembrane region" description="Helical" evidence="6">
    <location>
        <begin position="267"/>
        <end position="289"/>
    </location>
</feature>
<comment type="subcellular location">
    <subcellularLocation>
        <location evidence="1">Membrane</location>
        <topology evidence="1">Multi-pass membrane protein</topology>
    </subcellularLocation>
</comment>
<feature type="transmembrane region" description="Helical" evidence="6">
    <location>
        <begin position="154"/>
        <end position="174"/>
    </location>
</feature>
<feature type="transmembrane region" description="Helical" evidence="6">
    <location>
        <begin position="441"/>
        <end position="459"/>
    </location>
</feature>
<gene>
    <name evidence="7" type="ORF">UFOPK3564_02241</name>
</gene>
<organism evidence="7">
    <name type="scientific">freshwater metagenome</name>
    <dbReference type="NCBI Taxonomy" id="449393"/>
    <lineage>
        <taxon>unclassified sequences</taxon>
        <taxon>metagenomes</taxon>
        <taxon>ecological metagenomes</taxon>
    </lineage>
</organism>
<feature type="transmembrane region" description="Helical" evidence="6">
    <location>
        <begin position="70"/>
        <end position="96"/>
    </location>
</feature>
<evidence type="ECO:0000313" key="7">
    <source>
        <dbReference type="EMBL" id="CAB4928545.1"/>
    </source>
</evidence>
<feature type="transmembrane region" description="Helical" evidence="6">
    <location>
        <begin position="368"/>
        <end position="391"/>
    </location>
</feature>
<reference evidence="7" key="1">
    <citation type="submission" date="2020-05" db="EMBL/GenBank/DDBJ databases">
        <authorList>
            <person name="Chiriac C."/>
            <person name="Salcher M."/>
            <person name="Ghai R."/>
            <person name="Kavagutti S V."/>
        </authorList>
    </citation>
    <scope>NUCLEOTIDE SEQUENCE</scope>
</reference>
<feature type="transmembrane region" description="Helical" evidence="6">
    <location>
        <begin position="318"/>
        <end position="342"/>
    </location>
</feature>
<feature type="transmembrane region" description="Helical" evidence="6">
    <location>
        <begin position="479"/>
        <end position="497"/>
    </location>
</feature>
<evidence type="ECO:0000256" key="5">
    <source>
        <dbReference type="ARBA" id="ARBA00023136"/>
    </source>
</evidence>
<keyword evidence="2" id="KW-0813">Transport</keyword>
<accession>A0A6J7ICL6</accession>
<feature type="transmembrane region" description="Helical" evidence="6">
    <location>
        <begin position="397"/>
        <end position="420"/>
    </location>
</feature>
<feature type="transmembrane region" description="Helical" evidence="6">
    <location>
        <begin position="186"/>
        <end position="204"/>
    </location>
</feature>
<proteinExistence type="predicted"/>
<dbReference type="PROSITE" id="PS00218">
    <property type="entry name" value="AMINO_ACID_PERMEASE_1"/>
    <property type="match status" value="1"/>
</dbReference>